<dbReference type="PANTHER" id="PTHR10288">
    <property type="entry name" value="KH DOMAIN CONTAINING RNA BINDING PROTEIN"/>
    <property type="match status" value="1"/>
</dbReference>
<gene>
    <name evidence="5" type="ORF">K450DRAFT_261200</name>
</gene>
<proteinExistence type="predicted"/>
<feature type="domain" description="K Homology" evidence="4">
    <location>
        <begin position="128"/>
        <end position="197"/>
    </location>
</feature>
<feature type="region of interest" description="Disordered" evidence="3">
    <location>
        <begin position="1"/>
        <end position="133"/>
    </location>
</feature>
<dbReference type="GeneID" id="75917621"/>
<evidence type="ECO:0000313" key="5">
    <source>
        <dbReference type="EMBL" id="KAI8575551.1"/>
    </source>
</evidence>
<dbReference type="RefSeq" id="XP_051440555.1">
    <property type="nucleotide sequence ID" value="XM_051592278.1"/>
</dbReference>
<feature type="compositionally biased region" description="Gly residues" evidence="3">
    <location>
        <begin position="338"/>
        <end position="350"/>
    </location>
</feature>
<dbReference type="GO" id="GO:0003723">
    <property type="term" value="F:RNA binding"/>
    <property type="evidence" value="ECO:0007669"/>
    <property type="project" value="UniProtKB-UniRule"/>
</dbReference>
<keyword evidence="6" id="KW-1185">Reference proteome</keyword>
<feature type="region of interest" description="Disordered" evidence="3">
    <location>
        <begin position="295"/>
        <end position="360"/>
    </location>
</feature>
<comment type="caution">
    <text evidence="5">The sequence shown here is derived from an EMBL/GenBank/DDBJ whole genome shotgun (WGS) entry which is preliminary data.</text>
</comment>
<evidence type="ECO:0000256" key="3">
    <source>
        <dbReference type="SAM" id="MobiDB-lite"/>
    </source>
</evidence>
<reference evidence="5" key="1">
    <citation type="submission" date="2021-06" db="EMBL/GenBank/DDBJ databases">
        <authorList>
            <consortium name="DOE Joint Genome Institute"/>
            <person name="Mondo S.J."/>
            <person name="Amses K.R."/>
            <person name="Simmons D.R."/>
            <person name="Longcore J.E."/>
            <person name="Seto K."/>
            <person name="Alves G.H."/>
            <person name="Bonds A.E."/>
            <person name="Quandt C.A."/>
            <person name="Davis W.J."/>
            <person name="Chang Y."/>
            <person name="Letcher P.M."/>
            <person name="Powell M.J."/>
            <person name="Kuo A."/>
            <person name="Labutti K."/>
            <person name="Pangilinan J."/>
            <person name="Andreopoulos W."/>
            <person name="Tritt A."/>
            <person name="Riley R."/>
            <person name="Hundley H."/>
            <person name="Johnson J."/>
            <person name="Lipzen A."/>
            <person name="Barry K."/>
            <person name="Berbee M.L."/>
            <person name="Buchler N.E."/>
            <person name="Grigoriev I.V."/>
            <person name="Spatafora J.W."/>
            <person name="Stajich J.E."/>
            <person name="James T.Y."/>
        </authorList>
    </citation>
    <scope>NUCLEOTIDE SEQUENCE</scope>
    <source>
        <strain evidence="5">AG</strain>
    </source>
</reference>
<dbReference type="InterPro" id="IPR004088">
    <property type="entry name" value="KH_dom_type_1"/>
</dbReference>
<evidence type="ECO:0000256" key="2">
    <source>
        <dbReference type="PROSITE-ProRule" id="PRU00117"/>
    </source>
</evidence>
<accession>A0AAD5HAI7</accession>
<dbReference type="Proteomes" id="UP001206595">
    <property type="component" value="Unassembled WGS sequence"/>
</dbReference>
<feature type="compositionally biased region" description="Basic and acidic residues" evidence="3">
    <location>
        <begin position="103"/>
        <end position="118"/>
    </location>
</feature>
<dbReference type="Gene3D" id="3.30.1370.10">
    <property type="entry name" value="K Homology domain, type 1"/>
    <property type="match status" value="3"/>
</dbReference>
<dbReference type="Pfam" id="PF00013">
    <property type="entry name" value="KH_1"/>
    <property type="match status" value="3"/>
</dbReference>
<dbReference type="PROSITE" id="PS50084">
    <property type="entry name" value="KH_TYPE_1"/>
    <property type="match status" value="3"/>
</dbReference>
<dbReference type="AlphaFoldDB" id="A0AAD5HAI7"/>
<dbReference type="SMART" id="SM00322">
    <property type="entry name" value="KH"/>
    <property type="match status" value="3"/>
</dbReference>
<dbReference type="InterPro" id="IPR036612">
    <property type="entry name" value="KH_dom_type_1_sf"/>
</dbReference>
<protein>
    <recommendedName>
        <fullName evidence="4">K Homology domain-containing protein</fullName>
    </recommendedName>
</protein>
<feature type="domain" description="K Homology" evidence="4">
    <location>
        <begin position="353"/>
        <end position="425"/>
    </location>
</feature>
<name>A0AAD5HAI7_UMBRA</name>
<feature type="compositionally biased region" description="Polar residues" evidence="3">
    <location>
        <begin position="44"/>
        <end position="56"/>
    </location>
</feature>
<evidence type="ECO:0000256" key="1">
    <source>
        <dbReference type="ARBA" id="ARBA00022737"/>
    </source>
</evidence>
<feature type="compositionally biased region" description="Polar residues" evidence="3">
    <location>
        <begin position="17"/>
        <end position="27"/>
    </location>
</feature>
<dbReference type="InterPro" id="IPR004087">
    <property type="entry name" value="KH_dom"/>
</dbReference>
<feature type="compositionally biased region" description="Basic and acidic residues" evidence="3">
    <location>
        <begin position="72"/>
        <end position="93"/>
    </location>
</feature>
<evidence type="ECO:0000259" key="4">
    <source>
        <dbReference type="SMART" id="SM00322"/>
    </source>
</evidence>
<reference evidence="5" key="2">
    <citation type="journal article" date="2022" name="Proc. Natl. Acad. Sci. U.S.A.">
        <title>Diploid-dominant life cycles characterize the early evolution of Fungi.</title>
        <authorList>
            <person name="Amses K.R."/>
            <person name="Simmons D.R."/>
            <person name="Longcore J.E."/>
            <person name="Mondo S.J."/>
            <person name="Seto K."/>
            <person name="Jeronimo G.H."/>
            <person name="Bonds A.E."/>
            <person name="Quandt C.A."/>
            <person name="Davis W.J."/>
            <person name="Chang Y."/>
            <person name="Federici B.A."/>
            <person name="Kuo A."/>
            <person name="LaButti K."/>
            <person name="Pangilinan J."/>
            <person name="Andreopoulos W."/>
            <person name="Tritt A."/>
            <person name="Riley R."/>
            <person name="Hundley H."/>
            <person name="Johnson J."/>
            <person name="Lipzen A."/>
            <person name="Barry K."/>
            <person name="Lang B.F."/>
            <person name="Cuomo C.A."/>
            <person name="Buchler N.E."/>
            <person name="Grigoriev I.V."/>
            <person name="Spatafora J.W."/>
            <person name="Stajich J.E."/>
            <person name="James T.Y."/>
        </authorList>
    </citation>
    <scope>NUCLEOTIDE SEQUENCE</scope>
    <source>
        <strain evidence="5">AG</strain>
    </source>
</reference>
<keyword evidence="1" id="KW-0677">Repeat</keyword>
<dbReference type="SUPFAM" id="SSF54791">
    <property type="entry name" value="Eukaryotic type KH-domain (KH-domain type I)"/>
    <property type="match status" value="3"/>
</dbReference>
<feature type="domain" description="K Homology" evidence="4">
    <location>
        <begin position="222"/>
        <end position="294"/>
    </location>
</feature>
<organism evidence="5 6">
    <name type="scientific">Umbelopsis ramanniana AG</name>
    <dbReference type="NCBI Taxonomy" id="1314678"/>
    <lineage>
        <taxon>Eukaryota</taxon>
        <taxon>Fungi</taxon>
        <taxon>Fungi incertae sedis</taxon>
        <taxon>Mucoromycota</taxon>
        <taxon>Mucoromycotina</taxon>
        <taxon>Umbelopsidomycetes</taxon>
        <taxon>Umbelopsidales</taxon>
        <taxon>Umbelopsidaceae</taxon>
        <taxon>Umbelopsis</taxon>
    </lineage>
</organism>
<dbReference type="EMBL" id="MU620977">
    <property type="protein sequence ID" value="KAI8575551.1"/>
    <property type="molecule type" value="Genomic_DNA"/>
</dbReference>
<feature type="compositionally biased region" description="Basic and acidic residues" evidence="3">
    <location>
        <begin position="34"/>
        <end position="43"/>
    </location>
</feature>
<sequence length="440" mass="46521">MADSDDYSAVPPPPSLNAGNPNINFSDALSKARAIAEKLKQNKDSSPSASSPTTGQKRGYEDSYHSGGSGGYDRRSSRDNDYHYDRESKRGTYDKSQSYDSHSSGRERYGLGSDERKHSSYGPPTSQHVRKEEFGVPNNVVGLVIGKGGENLKRIEAASGARIQFGPDEGESERRCNISGEDDQIQVARDMVMQVVTDASATDARRGGGGGGGGAHSAYGSGGNTVTVTIPGNKVGLVIGSGGETIRSLESQSGAKIAITQENPGERSYERTINITGNEDAIARAKALIDDVVNPSGGFRGGDREYGGQPRQGGGGYDDYQRPYRTGANAYGSQNDSRGGGYRGPGGFRGQPGDENDSIDVPQSAVGLIIGKGGETIRGLEQESGARIKVDQATSSAEERKVLLFGKLTKHGCCKFLYTACPLVNHMGSSIDNVAQFDTI</sequence>
<evidence type="ECO:0000313" key="6">
    <source>
        <dbReference type="Proteomes" id="UP001206595"/>
    </source>
</evidence>
<keyword evidence="2" id="KW-0694">RNA-binding</keyword>
<dbReference type="CDD" id="cd00105">
    <property type="entry name" value="KH-I"/>
    <property type="match status" value="1"/>
</dbReference>